<sequence length="301" mass="30778">MFIKRSHIYFLIIFVSVLFAGGSFAFAQTTGFVEPGQGTSLAVPLSASSAPQAINTALGLGISADSELATGTKLFVKGTALTKPQEGVGKIADVVIDENPSDSVDGTTFSIQGSNVHIVGAGATCPANGAKVCVMETENRPAVNILQQTGVGLFGQTSVAGRAGVYGQGYYGVEAIAIGDPSIIALKSQSCTVSGGSNSFCLTDGYGTAGFFDGDFVIDDQGSSSSGTVTGALNGNGENLYRVESLYNTQEGTTPKSKGIAFKSFGVISDIVVGANTSNDLENILADDETFISINVVESSD</sequence>
<evidence type="ECO:0000256" key="1">
    <source>
        <dbReference type="SAM" id="SignalP"/>
    </source>
</evidence>
<evidence type="ECO:0000313" key="2">
    <source>
        <dbReference type="EMBL" id="PIS41590.1"/>
    </source>
</evidence>
<keyword evidence="1" id="KW-0732">Signal</keyword>
<comment type="caution">
    <text evidence="2">The sequence shown here is derived from an EMBL/GenBank/DDBJ whole genome shotgun (WGS) entry which is preliminary data.</text>
</comment>
<dbReference type="AlphaFoldDB" id="A0A2H0YT03"/>
<evidence type="ECO:0008006" key="4">
    <source>
        <dbReference type="Google" id="ProtNLM"/>
    </source>
</evidence>
<evidence type="ECO:0000313" key="3">
    <source>
        <dbReference type="Proteomes" id="UP000228711"/>
    </source>
</evidence>
<protein>
    <recommendedName>
        <fullName evidence="4">DUF5666 domain-containing protein</fullName>
    </recommendedName>
</protein>
<gene>
    <name evidence="2" type="ORF">COT25_02290</name>
</gene>
<dbReference type="Proteomes" id="UP000228711">
    <property type="component" value="Unassembled WGS sequence"/>
</dbReference>
<reference evidence="3" key="1">
    <citation type="submission" date="2017-09" db="EMBL/GenBank/DDBJ databases">
        <title>Depth-based differentiation of microbial function through sediment-hosted aquifers and enrichment of novel symbionts in the deep terrestrial subsurface.</title>
        <authorList>
            <person name="Probst A.J."/>
            <person name="Ladd B."/>
            <person name="Jarett J.K."/>
            <person name="Geller-Mcgrath D.E."/>
            <person name="Sieber C.M.K."/>
            <person name="Emerson J.B."/>
            <person name="Anantharaman K."/>
            <person name="Thomas B.C."/>
            <person name="Malmstrom R."/>
            <person name="Stieglmeier M."/>
            <person name="Klingl A."/>
            <person name="Woyke T."/>
            <person name="Ryan C.M."/>
            <person name="Banfield J.F."/>
        </authorList>
    </citation>
    <scope>NUCLEOTIDE SEQUENCE [LARGE SCALE GENOMIC DNA]</scope>
</reference>
<feature type="signal peptide" evidence="1">
    <location>
        <begin position="1"/>
        <end position="27"/>
    </location>
</feature>
<name>A0A2H0YT03_9BACT</name>
<feature type="non-terminal residue" evidence="2">
    <location>
        <position position="301"/>
    </location>
</feature>
<organism evidence="2 3">
    <name type="scientific">Candidatus Kerfeldbacteria bacterium CG08_land_8_20_14_0_20_42_7</name>
    <dbReference type="NCBI Taxonomy" id="2014245"/>
    <lineage>
        <taxon>Bacteria</taxon>
        <taxon>Candidatus Kerfeldiibacteriota</taxon>
    </lineage>
</organism>
<dbReference type="EMBL" id="PEXV01000077">
    <property type="protein sequence ID" value="PIS41590.1"/>
    <property type="molecule type" value="Genomic_DNA"/>
</dbReference>
<proteinExistence type="predicted"/>
<feature type="chain" id="PRO_5013729102" description="DUF5666 domain-containing protein" evidence="1">
    <location>
        <begin position="28"/>
        <end position="301"/>
    </location>
</feature>
<accession>A0A2H0YT03</accession>